<keyword evidence="2" id="KW-1185">Reference proteome</keyword>
<protein>
    <submittedName>
        <fullName evidence="1">Transmembrane channel</fullName>
    </submittedName>
</protein>
<evidence type="ECO:0000313" key="1">
    <source>
        <dbReference type="EMBL" id="CUT99882.1"/>
    </source>
</evidence>
<keyword evidence="1" id="KW-0812">Transmembrane</keyword>
<dbReference type="Proteomes" id="UP000017246">
    <property type="component" value="Unassembled WGS sequence"/>
</dbReference>
<reference evidence="1" key="2">
    <citation type="submission" date="2015-11" db="EMBL/GenBank/DDBJ databases">
        <authorList>
            <person name="Zhang Y."/>
            <person name="Guo Z."/>
        </authorList>
    </citation>
    <scope>NUCLEOTIDE SEQUENCE</scope>
</reference>
<reference evidence="1" key="1">
    <citation type="journal article" date="2013" name="Nature">
        <title>The genomes of four tapeworm species reveal adaptations to parasitism.</title>
        <authorList>
            <person name="Tsai I.J."/>
            <person name="Zarowiecki M."/>
            <person name="Holroyd N."/>
            <person name="Garciarrubio A."/>
            <person name="Sanchez-Flores A."/>
            <person name="Brooks K.L."/>
            <person name="Tracey A."/>
            <person name="Bobes R.J."/>
            <person name="Fragoso G."/>
            <person name="Sciutto E."/>
            <person name="Aslett M."/>
            <person name="Beasley H."/>
            <person name="Bennett H.M."/>
            <person name="Cai J."/>
            <person name="Camicia F."/>
            <person name="Clark R."/>
            <person name="Cucher M."/>
            <person name="De Silva N."/>
            <person name="Day T.A."/>
            <person name="Deplazes P."/>
            <person name="Estrada K."/>
            <person name="Fernandez C."/>
            <person name="Holland P.W."/>
            <person name="Hou J."/>
            <person name="Hu S."/>
            <person name="Huckvale T."/>
            <person name="Hung S.S."/>
            <person name="Kamenetzky L."/>
            <person name="Keane J.A."/>
            <person name="Kiss F."/>
            <person name="Koziol U."/>
            <person name="Lambert O."/>
            <person name="Liu K."/>
            <person name="Luo X."/>
            <person name="Luo Y."/>
            <person name="Macchiaroli N."/>
            <person name="Nichol S."/>
            <person name="Paps J."/>
            <person name="Parkinson J."/>
            <person name="Pouchkina-Stantcheva N."/>
            <person name="Riddiford N."/>
            <person name="Rosenzvit M."/>
            <person name="Salinas G."/>
            <person name="Wasmuth J.D."/>
            <person name="Zamanian M."/>
            <person name="Zheng Y."/>
            <person name="Cai X."/>
            <person name="Soberon X."/>
            <person name="Olson P.D."/>
            <person name="Laclette J.P."/>
            <person name="Brehm K."/>
            <person name="Berriman M."/>
            <person name="Garciarrubio A."/>
            <person name="Bobes R.J."/>
            <person name="Fragoso G."/>
            <person name="Sanchez-Flores A."/>
            <person name="Estrada K."/>
            <person name="Cevallos M.A."/>
            <person name="Morett E."/>
            <person name="Gonzalez V."/>
            <person name="Portillo T."/>
            <person name="Ochoa-Leyva A."/>
            <person name="Jose M.V."/>
            <person name="Sciutto E."/>
            <person name="Landa A."/>
            <person name="Jimenez L."/>
            <person name="Valdes V."/>
            <person name="Carrero J.C."/>
            <person name="Larralde C."/>
            <person name="Morales-Montor J."/>
            <person name="Limon-Lason J."/>
            <person name="Soberon X."/>
            <person name="Laclette J.P."/>
        </authorList>
    </citation>
    <scope>NUCLEOTIDE SEQUENCE [LARGE SCALE GENOMIC DNA]</scope>
</reference>
<sequence>MQLFCRPRDWAVEIRVTTVFGIGFSLHLGPRDYPNHRRHNDGESKWLFIKNGGRPVSGVFNSNVTSEGQI</sequence>
<dbReference type="EMBL" id="LN902850">
    <property type="protein sequence ID" value="CUT99882.1"/>
    <property type="molecule type" value="Genomic_DNA"/>
</dbReference>
<evidence type="ECO:0000313" key="2">
    <source>
        <dbReference type="Proteomes" id="UP000017246"/>
    </source>
</evidence>
<organism evidence="1 2">
    <name type="scientific">Echinococcus multilocularis</name>
    <name type="common">Fox tapeworm</name>
    <dbReference type="NCBI Taxonomy" id="6211"/>
    <lineage>
        <taxon>Eukaryota</taxon>
        <taxon>Metazoa</taxon>
        <taxon>Spiralia</taxon>
        <taxon>Lophotrochozoa</taxon>
        <taxon>Platyhelminthes</taxon>
        <taxon>Cestoda</taxon>
        <taxon>Eucestoda</taxon>
        <taxon>Cyclophyllidea</taxon>
        <taxon>Taeniidae</taxon>
        <taxon>Echinococcus</taxon>
    </lineage>
</organism>
<name>A0A0S4MMZ0_ECHMU</name>
<proteinExistence type="predicted"/>
<keyword evidence="1" id="KW-0472">Membrane</keyword>
<accession>A0A0S4MMZ0</accession>
<dbReference type="AlphaFoldDB" id="A0A0S4MMZ0"/>